<reference evidence="1 2" key="1">
    <citation type="submission" date="2012-12" db="EMBL/GenBank/DDBJ databases">
        <title>The Genome Sequence of Bacillus cereus VD133.</title>
        <authorList>
            <consortium name="The Broad Institute Genome Sequencing Platform"/>
            <consortium name="The Broad Institute Genome Sequencing Center for Infectious Disease"/>
            <person name="Feldgarden M."/>
            <person name="Van der Auwera G.A."/>
            <person name="Mahillon J."/>
            <person name="Duprez V."/>
            <person name="Timmery S."/>
            <person name="Mattelet C."/>
            <person name="Dierick K."/>
            <person name="Sun M."/>
            <person name="Yu Z."/>
            <person name="Zhu L."/>
            <person name="Hu X."/>
            <person name="Shank E.B."/>
            <person name="Swiecicka I."/>
            <person name="Hansen B.M."/>
            <person name="Andrup L."/>
            <person name="Walker B."/>
            <person name="Young S.K."/>
            <person name="Zeng Q."/>
            <person name="Gargeya S."/>
            <person name="Fitzgerald M."/>
            <person name="Haas B."/>
            <person name="Abouelleil A."/>
            <person name="Alvarado L."/>
            <person name="Arachchi H.M."/>
            <person name="Berlin A.M."/>
            <person name="Chapman S.B."/>
            <person name="Dewar J."/>
            <person name="Goldberg J."/>
            <person name="Griggs A."/>
            <person name="Gujja S."/>
            <person name="Hansen M."/>
            <person name="Howarth C."/>
            <person name="Imamovic A."/>
            <person name="Larimer J."/>
            <person name="McCowan C."/>
            <person name="Murphy C."/>
            <person name="Neiman D."/>
            <person name="Pearson M."/>
            <person name="Priest M."/>
            <person name="Roberts A."/>
            <person name="Saif S."/>
            <person name="Shea T."/>
            <person name="Sisk P."/>
            <person name="Sykes S."/>
            <person name="Wortman J."/>
            <person name="Nusbaum C."/>
            <person name="Birren B."/>
        </authorList>
    </citation>
    <scope>NUCLEOTIDE SEQUENCE [LARGE SCALE GENOMIC DNA]</scope>
    <source>
        <strain evidence="1 2">VD133</strain>
    </source>
</reference>
<proteinExistence type="predicted"/>
<organism evidence="1 2">
    <name type="scientific">Bacillus cereus VD133</name>
    <dbReference type="NCBI Taxonomy" id="1053233"/>
    <lineage>
        <taxon>Bacteria</taxon>
        <taxon>Bacillati</taxon>
        <taxon>Bacillota</taxon>
        <taxon>Bacilli</taxon>
        <taxon>Bacillales</taxon>
        <taxon>Bacillaceae</taxon>
        <taxon>Bacillus</taxon>
        <taxon>Bacillus cereus group</taxon>
    </lineage>
</organism>
<comment type="caution">
    <text evidence="1">The sequence shown here is derived from an EMBL/GenBank/DDBJ whole genome shotgun (WGS) entry which is preliminary data.</text>
</comment>
<dbReference type="AlphaFoldDB" id="A0A9W5PTB2"/>
<accession>A0A9W5PTB2</accession>
<protein>
    <submittedName>
        <fullName evidence="1">Uncharacterized protein</fullName>
    </submittedName>
</protein>
<dbReference type="RefSeq" id="WP_002005131.1">
    <property type="nucleotide sequence ID" value="NZ_KB976173.1"/>
</dbReference>
<evidence type="ECO:0000313" key="2">
    <source>
        <dbReference type="Proteomes" id="UP000014018"/>
    </source>
</evidence>
<dbReference type="Proteomes" id="UP000014018">
    <property type="component" value="Unassembled WGS sequence"/>
</dbReference>
<dbReference type="EMBL" id="AHFB01000039">
    <property type="protein sequence ID" value="EOO35579.1"/>
    <property type="molecule type" value="Genomic_DNA"/>
</dbReference>
<name>A0A9W5PTB2_BACCE</name>
<evidence type="ECO:0000313" key="1">
    <source>
        <dbReference type="EMBL" id="EOO35579.1"/>
    </source>
</evidence>
<gene>
    <name evidence="1" type="ORF">IIU_02190</name>
</gene>
<sequence length="50" mass="5621">MFTNNIPENILHTAYEAKMIFSGDNSPSIKIKGTKLQYLLVMLHLGSVKI</sequence>